<dbReference type="Pfam" id="PF02798">
    <property type="entry name" value="GST_N"/>
    <property type="match status" value="1"/>
</dbReference>
<proteinExistence type="predicted"/>
<evidence type="ECO:0000313" key="3">
    <source>
        <dbReference type="Proteomes" id="UP000019276"/>
    </source>
</evidence>
<organism evidence="2 3">
    <name type="scientific">Catenovulum agarivorans DS-2</name>
    <dbReference type="NCBI Taxonomy" id="1328313"/>
    <lineage>
        <taxon>Bacteria</taxon>
        <taxon>Pseudomonadati</taxon>
        <taxon>Pseudomonadota</taxon>
        <taxon>Gammaproteobacteria</taxon>
        <taxon>Alteromonadales</taxon>
        <taxon>Alteromonadaceae</taxon>
        <taxon>Catenovulum</taxon>
    </lineage>
</organism>
<dbReference type="Proteomes" id="UP000019276">
    <property type="component" value="Unassembled WGS sequence"/>
</dbReference>
<dbReference type="InterPro" id="IPR004045">
    <property type="entry name" value="Glutathione_S-Trfase_N"/>
</dbReference>
<sequence>MKLYHLFAYDRSLKVRWLANELNLPLQIIQLDATQRAHKVEPFKSINPHGLMPTIEKDNGEVLFEAGAICLDICREHAPQLTHEQDIKFMQWLFYFASSVDQLSGGVIGLKVFGEKEQVREVLEKRIPHQLDAMEQHLNSQDYWYNNQFNLSCA</sequence>
<dbReference type="GO" id="GO:0016740">
    <property type="term" value="F:transferase activity"/>
    <property type="evidence" value="ECO:0007669"/>
    <property type="project" value="UniProtKB-KW"/>
</dbReference>
<dbReference type="EMBL" id="ARZY01000019">
    <property type="protein sequence ID" value="EWH09760.1"/>
    <property type="molecule type" value="Genomic_DNA"/>
</dbReference>
<dbReference type="InterPro" id="IPR036249">
    <property type="entry name" value="Thioredoxin-like_sf"/>
</dbReference>
<dbReference type="OrthoDB" id="9803562at2"/>
<name>W7QWW3_9ALTE</name>
<dbReference type="Gene3D" id="1.20.1050.130">
    <property type="match status" value="1"/>
</dbReference>
<feature type="domain" description="GST N-terminal" evidence="1">
    <location>
        <begin position="1"/>
        <end position="81"/>
    </location>
</feature>
<dbReference type="PANTHER" id="PTHR44051">
    <property type="entry name" value="GLUTATHIONE S-TRANSFERASE-RELATED"/>
    <property type="match status" value="1"/>
</dbReference>
<dbReference type="RefSeq" id="WP_035014782.1">
    <property type="nucleotide sequence ID" value="NZ_ARZY01000019.1"/>
</dbReference>
<accession>W7QWW3</accession>
<evidence type="ECO:0000259" key="1">
    <source>
        <dbReference type="PROSITE" id="PS50404"/>
    </source>
</evidence>
<dbReference type="InterPro" id="IPR036282">
    <property type="entry name" value="Glutathione-S-Trfase_C_sf"/>
</dbReference>
<dbReference type="STRING" id="1328313.DS2_10753"/>
<gene>
    <name evidence="2" type="ORF">DS2_10753</name>
</gene>
<evidence type="ECO:0000313" key="2">
    <source>
        <dbReference type="EMBL" id="EWH09760.1"/>
    </source>
</evidence>
<comment type="caution">
    <text evidence="2">The sequence shown here is derived from an EMBL/GenBank/DDBJ whole genome shotgun (WGS) entry which is preliminary data.</text>
</comment>
<dbReference type="AlphaFoldDB" id="W7QWW3"/>
<dbReference type="CDD" id="cd00570">
    <property type="entry name" value="GST_N_family"/>
    <property type="match status" value="1"/>
</dbReference>
<dbReference type="PROSITE" id="PS50404">
    <property type="entry name" value="GST_NTER"/>
    <property type="match status" value="1"/>
</dbReference>
<dbReference type="PANTHER" id="PTHR44051:SF9">
    <property type="entry name" value="GLUTATHIONE S-TRANSFERASE 1"/>
    <property type="match status" value="1"/>
</dbReference>
<reference evidence="2 3" key="1">
    <citation type="journal article" date="2014" name="Genome Announc.">
        <title>Draft Genome Sequence of the Agar-Degrading Bacterium Catenovulum sp. Strain DS-2, Isolated from Intestines of Haliotis diversicolor.</title>
        <authorList>
            <person name="Shan D."/>
            <person name="Li X."/>
            <person name="Gu Z."/>
            <person name="Wei G."/>
            <person name="Gao Z."/>
            <person name="Shao Z."/>
        </authorList>
    </citation>
    <scope>NUCLEOTIDE SEQUENCE [LARGE SCALE GENOMIC DNA]</scope>
    <source>
        <strain evidence="2 3">DS-2</strain>
    </source>
</reference>
<dbReference type="SUPFAM" id="SSF47616">
    <property type="entry name" value="GST C-terminal domain-like"/>
    <property type="match status" value="1"/>
</dbReference>
<keyword evidence="3" id="KW-1185">Reference proteome</keyword>
<dbReference type="eggNOG" id="COG0625">
    <property type="taxonomic scope" value="Bacteria"/>
</dbReference>
<protein>
    <submittedName>
        <fullName evidence="2">Glutathione S-transferase</fullName>
    </submittedName>
</protein>
<keyword evidence="2" id="KW-0808">Transferase</keyword>
<dbReference type="SUPFAM" id="SSF52833">
    <property type="entry name" value="Thioredoxin-like"/>
    <property type="match status" value="1"/>
</dbReference>